<gene>
    <name evidence="1" type="ORF">BDN72DRAFT_900688</name>
</gene>
<name>A0ACD3AIG1_9AGAR</name>
<reference evidence="1 2" key="1">
    <citation type="journal article" date="2019" name="Nat. Ecol. Evol.">
        <title>Megaphylogeny resolves global patterns of mushroom evolution.</title>
        <authorList>
            <person name="Varga T."/>
            <person name="Krizsan K."/>
            <person name="Foldi C."/>
            <person name="Dima B."/>
            <person name="Sanchez-Garcia M."/>
            <person name="Sanchez-Ramirez S."/>
            <person name="Szollosi G.J."/>
            <person name="Szarkandi J.G."/>
            <person name="Papp V."/>
            <person name="Albert L."/>
            <person name="Andreopoulos W."/>
            <person name="Angelini C."/>
            <person name="Antonin V."/>
            <person name="Barry K.W."/>
            <person name="Bougher N.L."/>
            <person name="Buchanan P."/>
            <person name="Buyck B."/>
            <person name="Bense V."/>
            <person name="Catcheside P."/>
            <person name="Chovatia M."/>
            <person name="Cooper J."/>
            <person name="Damon W."/>
            <person name="Desjardin D."/>
            <person name="Finy P."/>
            <person name="Geml J."/>
            <person name="Haridas S."/>
            <person name="Hughes K."/>
            <person name="Justo A."/>
            <person name="Karasinski D."/>
            <person name="Kautmanova I."/>
            <person name="Kiss B."/>
            <person name="Kocsube S."/>
            <person name="Kotiranta H."/>
            <person name="LaButti K.M."/>
            <person name="Lechner B.E."/>
            <person name="Liimatainen K."/>
            <person name="Lipzen A."/>
            <person name="Lukacs Z."/>
            <person name="Mihaltcheva S."/>
            <person name="Morgado L.N."/>
            <person name="Niskanen T."/>
            <person name="Noordeloos M.E."/>
            <person name="Ohm R.A."/>
            <person name="Ortiz-Santana B."/>
            <person name="Ovrebo C."/>
            <person name="Racz N."/>
            <person name="Riley R."/>
            <person name="Savchenko A."/>
            <person name="Shiryaev A."/>
            <person name="Soop K."/>
            <person name="Spirin V."/>
            <person name="Szebenyi C."/>
            <person name="Tomsovsky M."/>
            <person name="Tulloss R.E."/>
            <person name="Uehling J."/>
            <person name="Grigoriev I.V."/>
            <person name="Vagvolgyi C."/>
            <person name="Papp T."/>
            <person name="Martin F.M."/>
            <person name="Miettinen O."/>
            <person name="Hibbett D.S."/>
            <person name="Nagy L.G."/>
        </authorList>
    </citation>
    <scope>NUCLEOTIDE SEQUENCE [LARGE SCALE GENOMIC DNA]</scope>
    <source>
        <strain evidence="1 2">NL-1719</strain>
    </source>
</reference>
<keyword evidence="2" id="KW-1185">Reference proteome</keyword>
<organism evidence="1 2">
    <name type="scientific">Pluteus cervinus</name>
    <dbReference type="NCBI Taxonomy" id="181527"/>
    <lineage>
        <taxon>Eukaryota</taxon>
        <taxon>Fungi</taxon>
        <taxon>Dikarya</taxon>
        <taxon>Basidiomycota</taxon>
        <taxon>Agaricomycotina</taxon>
        <taxon>Agaricomycetes</taxon>
        <taxon>Agaricomycetidae</taxon>
        <taxon>Agaricales</taxon>
        <taxon>Pluteineae</taxon>
        <taxon>Pluteaceae</taxon>
        <taxon>Pluteus</taxon>
    </lineage>
</organism>
<proteinExistence type="predicted"/>
<dbReference type="Proteomes" id="UP000308600">
    <property type="component" value="Unassembled WGS sequence"/>
</dbReference>
<evidence type="ECO:0000313" key="2">
    <source>
        <dbReference type="Proteomes" id="UP000308600"/>
    </source>
</evidence>
<protein>
    <submittedName>
        <fullName evidence="1">Uncharacterized protein</fullName>
    </submittedName>
</protein>
<accession>A0ACD3AIG1</accession>
<evidence type="ECO:0000313" key="1">
    <source>
        <dbReference type="EMBL" id="TFK65460.1"/>
    </source>
</evidence>
<dbReference type="EMBL" id="ML208436">
    <property type="protein sequence ID" value="TFK65460.1"/>
    <property type="molecule type" value="Genomic_DNA"/>
</dbReference>
<sequence>MPACRPHGKSRSSPYTAPPARRLLRIATRDARVLQRGCHPHSSSILPSAQPEPPQNQLVPALFPNGDVPSDQEEALATLQAWIAETKATGGLSDATAGDFEECSRRLLIDLQDLLQADYQAKQVRNAILGTLECSICLETLQTPLIFCEKCLCNAFKASFESEAKAKLSGLLPDIASEVAVQQFPMTDARLFGTFLHIFVKWQGADFVREMRKYMCPICKRCVRSKPKVSNVLSRLSTTMQSTGPEERHPLLARLFVDLTPFEED</sequence>